<dbReference type="AlphaFoldDB" id="A0A445MBP5"/>
<accession>A0A445MBP5</accession>
<dbReference type="Proteomes" id="UP000290560">
    <property type="component" value="Unassembled WGS sequence"/>
</dbReference>
<organism evidence="1">
    <name type="scientific">Ensete ventricosum</name>
    <name type="common">Abyssinian banana</name>
    <name type="synonym">Musa ensete</name>
    <dbReference type="NCBI Taxonomy" id="4639"/>
    <lineage>
        <taxon>Eukaryota</taxon>
        <taxon>Viridiplantae</taxon>
        <taxon>Streptophyta</taxon>
        <taxon>Embryophyta</taxon>
        <taxon>Tracheophyta</taxon>
        <taxon>Spermatophyta</taxon>
        <taxon>Magnoliopsida</taxon>
        <taxon>Liliopsida</taxon>
        <taxon>Zingiberales</taxon>
        <taxon>Musaceae</taxon>
        <taxon>Ensete</taxon>
    </lineage>
</organism>
<proteinExistence type="predicted"/>
<dbReference type="EMBL" id="KV875571">
    <property type="protein sequence ID" value="RZR71690.1"/>
    <property type="molecule type" value="Genomic_DNA"/>
</dbReference>
<gene>
    <name evidence="1" type="ORF">BHM03_00006453</name>
</gene>
<protein>
    <submittedName>
        <fullName evidence="1">Uncharacterized protein</fullName>
    </submittedName>
</protein>
<sequence>MIAASLCNPWLAPASDRHHHCFLCYRVLSDPLPLLLSSSLYRGHASTATATVDHTIATALLLHPLADVAFLLLNCNLLCSSCTILNSFPSLATVGPVLLPSLLPTSSFPRSLSSFPHWLPLSLPLLQPSSVVAISIIPGARSKVVAHPPSLSHPL</sequence>
<evidence type="ECO:0000313" key="1">
    <source>
        <dbReference type="EMBL" id="RZR71690.1"/>
    </source>
</evidence>
<name>A0A445MBP5_ENSVE</name>
<reference evidence="1" key="1">
    <citation type="journal article" date="2018" name="Data Brief">
        <title>Genome sequence data from 17 accessions of Ensete ventricosum, a staple food crop for millions in Ethiopia.</title>
        <authorList>
            <person name="Yemataw Z."/>
            <person name="Muzemil S."/>
            <person name="Ambachew D."/>
            <person name="Tripathi L."/>
            <person name="Tesfaye K."/>
            <person name="Chala A."/>
            <person name="Farbos A."/>
            <person name="O'Neill P."/>
            <person name="Moore K."/>
            <person name="Grant M."/>
            <person name="Studholme D.J."/>
        </authorList>
    </citation>
    <scope>NUCLEOTIDE SEQUENCE [LARGE SCALE GENOMIC DNA]</scope>
    <source>
        <tissue evidence="1">Leaf</tissue>
    </source>
</reference>